<dbReference type="Gene3D" id="1.10.3380.30">
    <property type="match status" value="1"/>
</dbReference>
<feature type="domain" description="Helicase ATP-binding" evidence="10">
    <location>
        <begin position="419"/>
        <end position="575"/>
    </location>
</feature>
<evidence type="ECO:0000256" key="8">
    <source>
        <dbReference type="ARBA" id="ARBA00022884"/>
    </source>
</evidence>
<dbReference type="Pfam" id="PF08148">
    <property type="entry name" value="DSHCT"/>
    <property type="match status" value="1"/>
</dbReference>
<evidence type="ECO:0000259" key="10">
    <source>
        <dbReference type="PROSITE" id="PS51192"/>
    </source>
</evidence>
<dbReference type="GO" id="GO:0003723">
    <property type="term" value="F:RNA binding"/>
    <property type="evidence" value="ECO:0007669"/>
    <property type="project" value="UniProtKB-KW"/>
</dbReference>
<dbReference type="SMART" id="SM00490">
    <property type="entry name" value="HELICc"/>
    <property type="match status" value="1"/>
</dbReference>
<dbReference type="Gene3D" id="1.20.1500.20">
    <property type="match status" value="1"/>
</dbReference>
<dbReference type="InterPro" id="IPR048392">
    <property type="entry name" value="MTR4-like_stalk"/>
</dbReference>
<feature type="region of interest" description="Disordered" evidence="9">
    <location>
        <begin position="765"/>
        <end position="785"/>
    </location>
</feature>
<gene>
    <name evidence="12" type="ORF">AMORRO_LOCUS2241</name>
</gene>
<keyword evidence="6" id="KW-0347">Helicase</keyword>
<keyword evidence="8" id="KW-0694">RNA-binding</keyword>
<comment type="similarity">
    <text evidence="2">Belongs to the helicase family. SKI2 subfamily.</text>
</comment>
<dbReference type="InterPro" id="IPR050699">
    <property type="entry name" value="RNA-DNA_Helicase"/>
</dbReference>
<keyword evidence="4" id="KW-0547">Nucleotide-binding</keyword>
<feature type="domain" description="Helicase C-terminal" evidence="11">
    <location>
        <begin position="665"/>
        <end position="834"/>
    </location>
</feature>
<keyword evidence="3" id="KW-0963">Cytoplasm</keyword>
<dbReference type="PANTHER" id="PTHR12131:SF1">
    <property type="entry name" value="ATP-DEPENDENT RNA HELICASE SUPV3L1, MITOCHONDRIAL-RELATED"/>
    <property type="match status" value="1"/>
</dbReference>
<evidence type="ECO:0000256" key="4">
    <source>
        <dbReference type="ARBA" id="ARBA00022741"/>
    </source>
</evidence>
<name>A0A9N8WCC8_9GLOM</name>
<dbReference type="Gene3D" id="3.40.50.300">
    <property type="entry name" value="P-loop containing nucleotide triphosphate hydrolases"/>
    <property type="match status" value="2"/>
</dbReference>
<dbReference type="InterPro" id="IPR027417">
    <property type="entry name" value="P-loop_NTPase"/>
</dbReference>
<dbReference type="CDD" id="cd18795">
    <property type="entry name" value="SF2_C_Ski2"/>
    <property type="match status" value="1"/>
</dbReference>
<sequence length="1323" mass="151058">MEKKFTKATDALALPRDTRAHGFSLRKYSLFGHANISMVTHARALPVSFTPFQHVGCWSPPVEILNSQDKASYLGRMENVLSTDIKDQVFESIHHILNNNVDNPEALEFLFVSHFSTLETNRRVLPPGLNEPLSREDVHRELSERFLTPGTSFPVSWLSKCQQYWERDPDFLSLTSLEPSKSRVSLEIIREKPGGIITVVGESKLTPQNSTSFLREPGARNDFVRGNSNYYPFAPGGLESEVLIDLEDGVSKDLDNALNFDEDEILSVPPGFERGLIFEDESAKERNANQKKAVAGLNITDMIIHDDEELAELFELNDADIKEQDSEFVPADDEEDLETTQSQPFEGDVEDAVDSLLPVQLPSLENAKVTNKPNDNDDQKGDWAHVIDINADISNFRELVPELAREYTFTLDSFQKHAIYHIEKGDSVFVAAHTSAGKTVVAEYAIALSTKHETRAIYTSPIKALSNQKFKDFRKEFGDVGILTGDIQINPEASCLIMTTEILRSMLYRGADLIRDVEFVIFDEVHYVNNAERGVVWEEVLIMLPKNVKLILLSATVPNTKEFADWIGTPRRPIPLEHYLYVDKEIYKIVDEKKTFLNAGWKQVKGALAKATKGRSKGRQPSHRGPIHYPPGYFVGLVGFLEKKEYLPAILFTFSKLKCEEYAHGIKDLTSKEDKSKILTFINKSLTRLKGTDRELPQVKRISELLIKGVAVHHGGLLPTVKEIVEHLFEKKLVKVLFATETFAMGINMPARTVVFTGITKNDGKRRRELNPSEYTQMSGRAGRRGTDKTGIVIITFPPEDVPESSELNKMILGKSEKLESQFRLTYNMILNLFRFEVLNATEMIGCSFFENANQKQLPEHQKEYEKAQKALRECQKLDCEICKVDINVFYDKSVEILRLRHELPIYDFLREGRIVIVNNMSYRNVPAVVLRRPIKNVLKVIMFLDKNLSENRRDPDELECPVFLLINKVSVPDPSVCIPEIDSLLCDDITRVTKSIVKLDVSKIEQKDPLEISKLNQELLQYAAETQTNGITEVDSLKKKDYNFQLGWARKDKLMNDLKNLKCQICPDLSEHYRIIHNERHLKRKVEDSHRMLTKNLELLPEYNQRVEVLDKLGYISKDHNVTLKGRSACEINSADELVLTELIFNNVLNKYEPSEIVALLSCFVFQEKLRYRTKPNLTPNLEEGINFILESAEKVGQIQLEHGLLEEAPDDTDDIPKDFMTSENDKLSNYIEKFKPDLVEVVYEWAQGKSFKEVKDLTEVMEGSIVRCITRLDETCREVRNVAQIMGNQTLVKKMDEARVFIKRDIIFVTSLYHQDQSIDI</sequence>
<dbReference type="GO" id="GO:0070478">
    <property type="term" value="P:nuclear-transcribed mRNA catabolic process, 3'-5' exonucleolytic nonsense-mediated decay"/>
    <property type="evidence" value="ECO:0007669"/>
    <property type="project" value="TreeGrafter"/>
</dbReference>
<dbReference type="GO" id="GO:0005524">
    <property type="term" value="F:ATP binding"/>
    <property type="evidence" value="ECO:0007669"/>
    <property type="project" value="UniProtKB-KW"/>
</dbReference>
<evidence type="ECO:0000313" key="13">
    <source>
        <dbReference type="Proteomes" id="UP000789342"/>
    </source>
</evidence>
<dbReference type="InterPro" id="IPR025696">
    <property type="entry name" value="Beta-barrel_MTR4"/>
</dbReference>
<dbReference type="PROSITE" id="PS51194">
    <property type="entry name" value="HELICASE_CTER"/>
    <property type="match status" value="1"/>
</dbReference>
<evidence type="ECO:0000313" key="12">
    <source>
        <dbReference type="EMBL" id="CAG8479523.1"/>
    </source>
</evidence>
<dbReference type="InterPro" id="IPR001650">
    <property type="entry name" value="Helicase_C-like"/>
</dbReference>
<dbReference type="EMBL" id="CAJVPV010000918">
    <property type="protein sequence ID" value="CAG8479523.1"/>
    <property type="molecule type" value="Genomic_DNA"/>
</dbReference>
<dbReference type="InterPro" id="IPR016438">
    <property type="entry name" value="SKI2-like"/>
</dbReference>
<protein>
    <submittedName>
        <fullName evidence="12">5994_t:CDS:1</fullName>
    </submittedName>
</protein>
<dbReference type="Pfam" id="PF00271">
    <property type="entry name" value="Helicase_C"/>
    <property type="match status" value="1"/>
</dbReference>
<keyword evidence="7" id="KW-0067">ATP-binding</keyword>
<dbReference type="PIRSF" id="PIRSF005198">
    <property type="entry name" value="Antiviral_helicase_SKI2"/>
    <property type="match status" value="1"/>
</dbReference>
<proteinExistence type="inferred from homology"/>
<evidence type="ECO:0000259" key="11">
    <source>
        <dbReference type="PROSITE" id="PS51194"/>
    </source>
</evidence>
<dbReference type="InterPro" id="IPR014001">
    <property type="entry name" value="Helicase_ATP-bd"/>
</dbReference>
<evidence type="ECO:0000256" key="5">
    <source>
        <dbReference type="ARBA" id="ARBA00022801"/>
    </source>
</evidence>
<evidence type="ECO:0000256" key="3">
    <source>
        <dbReference type="ARBA" id="ARBA00022490"/>
    </source>
</evidence>
<dbReference type="FunFam" id="1.10.3380.30:FF:000001">
    <property type="entry name" value="Ski2 ATP-dependent RNA helicase"/>
    <property type="match status" value="1"/>
</dbReference>
<dbReference type="PROSITE" id="PS51192">
    <property type="entry name" value="HELICASE_ATP_BIND_1"/>
    <property type="match status" value="1"/>
</dbReference>
<organism evidence="12 13">
    <name type="scientific">Acaulospora morrowiae</name>
    <dbReference type="NCBI Taxonomy" id="94023"/>
    <lineage>
        <taxon>Eukaryota</taxon>
        <taxon>Fungi</taxon>
        <taxon>Fungi incertae sedis</taxon>
        <taxon>Mucoromycota</taxon>
        <taxon>Glomeromycotina</taxon>
        <taxon>Glomeromycetes</taxon>
        <taxon>Diversisporales</taxon>
        <taxon>Acaulosporaceae</taxon>
        <taxon>Acaulospora</taxon>
    </lineage>
</organism>
<evidence type="ECO:0000256" key="6">
    <source>
        <dbReference type="ARBA" id="ARBA00022806"/>
    </source>
</evidence>
<dbReference type="PANTHER" id="PTHR12131">
    <property type="entry name" value="ATP-DEPENDENT RNA AND DNA HELICASE"/>
    <property type="match status" value="1"/>
</dbReference>
<dbReference type="Proteomes" id="UP000789342">
    <property type="component" value="Unassembled WGS sequence"/>
</dbReference>
<reference evidence="12" key="1">
    <citation type="submission" date="2021-06" db="EMBL/GenBank/DDBJ databases">
        <authorList>
            <person name="Kallberg Y."/>
            <person name="Tangrot J."/>
            <person name="Rosling A."/>
        </authorList>
    </citation>
    <scope>NUCLEOTIDE SEQUENCE</scope>
    <source>
        <strain evidence="12">CL551</strain>
    </source>
</reference>
<dbReference type="InterPro" id="IPR040801">
    <property type="entry name" value="Ski2_N"/>
</dbReference>
<dbReference type="GO" id="GO:0003724">
    <property type="term" value="F:RNA helicase activity"/>
    <property type="evidence" value="ECO:0007669"/>
    <property type="project" value="InterPro"/>
</dbReference>
<dbReference type="SUPFAM" id="SSF52540">
    <property type="entry name" value="P-loop containing nucleoside triphosphate hydrolases"/>
    <property type="match status" value="1"/>
</dbReference>
<evidence type="ECO:0000256" key="1">
    <source>
        <dbReference type="ARBA" id="ARBA00004496"/>
    </source>
</evidence>
<comment type="caution">
    <text evidence="12">The sequence shown here is derived from an EMBL/GenBank/DDBJ whole genome shotgun (WGS) entry which is preliminary data.</text>
</comment>
<dbReference type="Pfam" id="PF21408">
    <property type="entry name" value="MTR4-like_stalk"/>
    <property type="match status" value="1"/>
</dbReference>
<evidence type="ECO:0000256" key="2">
    <source>
        <dbReference type="ARBA" id="ARBA00010140"/>
    </source>
</evidence>
<evidence type="ECO:0000256" key="9">
    <source>
        <dbReference type="SAM" id="MobiDB-lite"/>
    </source>
</evidence>
<dbReference type="FunFam" id="3.40.50.300:FF:000354">
    <property type="entry name" value="ATP-dependent RNA helicase SKI2"/>
    <property type="match status" value="1"/>
</dbReference>
<comment type="subcellular location">
    <subcellularLocation>
        <location evidence="1">Cytoplasm</location>
    </subcellularLocation>
</comment>
<dbReference type="Pfam" id="PF17911">
    <property type="entry name" value="Ski2_N"/>
    <property type="match status" value="1"/>
</dbReference>
<dbReference type="Pfam" id="PF00270">
    <property type="entry name" value="DEAD"/>
    <property type="match status" value="1"/>
</dbReference>
<dbReference type="SMART" id="SM00487">
    <property type="entry name" value="DEXDc"/>
    <property type="match status" value="1"/>
</dbReference>
<accession>A0A9N8WCC8</accession>
<evidence type="ECO:0000256" key="7">
    <source>
        <dbReference type="ARBA" id="ARBA00022840"/>
    </source>
</evidence>
<keyword evidence="13" id="KW-1185">Reference proteome</keyword>
<dbReference type="Pfam" id="PF13234">
    <property type="entry name" value="MTR4_beta-barrel"/>
    <property type="match status" value="1"/>
</dbReference>
<dbReference type="InterPro" id="IPR011545">
    <property type="entry name" value="DEAD/DEAH_box_helicase_dom"/>
</dbReference>
<dbReference type="GO" id="GO:0055087">
    <property type="term" value="C:Ski complex"/>
    <property type="evidence" value="ECO:0007669"/>
    <property type="project" value="TreeGrafter"/>
</dbReference>
<dbReference type="OrthoDB" id="64767at2759"/>
<dbReference type="GO" id="GO:0016787">
    <property type="term" value="F:hydrolase activity"/>
    <property type="evidence" value="ECO:0007669"/>
    <property type="project" value="UniProtKB-KW"/>
</dbReference>
<keyword evidence="5" id="KW-0378">Hydrolase</keyword>
<dbReference type="InterPro" id="IPR012961">
    <property type="entry name" value="Ski2/MTR4_C"/>
</dbReference>
<dbReference type="SMART" id="SM01142">
    <property type="entry name" value="DSHCT"/>
    <property type="match status" value="1"/>
</dbReference>